<keyword evidence="3" id="KW-1185">Reference proteome</keyword>
<sequence length="366" mass="39347">MTMNESRHTGRMSQAHHTAQATRSWHDPTGPNLPRLHRMSYVLAVNAVGCTAYHEVALISVVTYTDGFTIQLRVRYPVGEGATPDPGPSQVTIGKVRAIVVEAMDDLGNGYRCRSVMGGGAGPGGDWHAHGEVHCDPVLAPEATAITVRLTLPPGSIDQPVQVNCEIPLMPLLGEIPAPAAARLARLPVPDTPVARPDLRPIAAADLLRHADLLGISAVARTARRSGVALTVLTMERYDRGVHLRLIVQLDDDHPDAIAHRTTDPAARDPRAWILNADYLHLTDDLGNRYPLRPASVAGDRLHRIVSVTSPLPVPAESLAFRLDAHEIVWCTSGPGGAWSGGERITADPGPFTVTFPRYPIPVESA</sequence>
<evidence type="ECO:0000256" key="1">
    <source>
        <dbReference type="SAM" id="MobiDB-lite"/>
    </source>
</evidence>
<gene>
    <name evidence="2" type="ORF">OG563_07075</name>
</gene>
<feature type="compositionally biased region" description="Polar residues" evidence="1">
    <location>
        <begin position="11"/>
        <end position="23"/>
    </location>
</feature>
<organism evidence="2 3">
    <name type="scientific">Nocardia vinacea</name>
    <dbReference type="NCBI Taxonomy" id="96468"/>
    <lineage>
        <taxon>Bacteria</taxon>
        <taxon>Bacillati</taxon>
        <taxon>Actinomycetota</taxon>
        <taxon>Actinomycetes</taxon>
        <taxon>Mycobacteriales</taxon>
        <taxon>Nocardiaceae</taxon>
        <taxon>Nocardia</taxon>
    </lineage>
</organism>
<evidence type="ECO:0000313" key="2">
    <source>
        <dbReference type="EMBL" id="WUV47969.1"/>
    </source>
</evidence>
<evidence type="ECO:0000313" key="3">
    <source>
        <dbReference type="Proteomes" id="UP001432062"/>
    </source>
</evidence>
<feature type="region of interest" description="Disordered" evidence="1">
    <location>
        <begin position="1"/>
        <end position="31"/>
    </location>
</feature>
<reference evidence="2" key="1">
    <citation type="submission" date="2022-10" db="EMBL/GenBank/DDBJ databases">
        <title>The complete genomes of actinobacterial strains from the NBC collection.</title>
        <authorList>
            <person name="Joergensen T.S."/>
            <person name="Alvarez Arevalo M."/>
            <person name="Sterndorff E.B."/>
            <person name="Faurdal D."/>
            <person name="Vuksanovic O."/>
            <person name="Mourched A.-S."/>
            <person name="Charusanti P."/>
            <person name="Shaw S."/>
            <person name="Blin K."/>
            <person name="Weber T."/>
        </authorList>
    </citation>
    <scope>NUCLEOTIDE SEQUENCE</scope>
    <source>
        <strain evidence="2">NBC_01482</strain>
    </source>
</reference>
<accession>A0ABZ1YXF3</accession>
<dbReference type="RefSeq" id="WP_329412207.1">
    <property type="nucleotide sequence ID" value="NZ_CP109441.1"/>
</dbReference>
<name>A0ABZ1YXF3_9NOCA</name>
<dbReference type="EMBL" id="CP109441">
    <property type="protein sequence ID" value="WUV47969.1"/>
    <property type="molecule type" value="Genomic_DNA"/>
</dbReference>
<proteinExistence type="predicted"/>
<protein>
    <submittedName>
        <fullName evidence="2">Uncharacterized protein</fullName>
    </submittedName>
</protein>
<dbReference type="Proteomes" id="UP001432062">
    <property type="component" value="Chromosome"/>
</dbReference>